<feature type="chain" id="PRO_5015561453" description="Beta-barrel assembly machine subunit BamE" evidence="1">
    <location>
        <begin position="19"/>
        <end position="144"/>
    </location>
</feature>
<organism evidence="2 3">
    <name type="scientific">Sphingomonas aurantiaca</name>
    <dbReference type="NCBI Taxonomy" id="185949"/>
    <lineage>
        <taxon>Bacteria</taxon>
        <taxon>Pseudomonadati</taxon>
        <taxon>Pseudomonadota</taxon>
        <taxon>Alphaproteobacteria</taxon>
        <taxon>Sphingomonadales</taxon>
        <taxon>Sphingomonadaceae</taxon>
        <taxon>Sphingomonas</taxon>
    </lineage>
</organism>
<dbReference type="AlphaFoldDB" id="A0A2T5GMK1"/>
<dbReference type="RefSeq" id="WP_107957996.1">
    <property type="nucleotide sequence ID" value="NZ_JASPFP010000001.1"/>
</dbReference>
<evidence type="ECO:0000313" key="2">
    <source>
        <dbReference type="EMBL" id="PTQ60543.1"/>
    </source>
</evidence>
<sequence>MKPAALFAVLALAGCATARSQGDAIPPMLAIERAAGLAPGGYPGTFVMTVRASGRQGSSLYLNSESDYRDPRNLSLEVRPVAQAQLESRLGAPAETVLLGRTIQVDGEARRVRIDFTVGGRPTGKYYYQTHVVIERGEQLRSVD</sequence>
<keyword evidence="3" id="KW-1185">Reference proteome</keyword>
<accession>A0A2T5GMK1</accession>
<gene>
    <name evidence="2" type="ORF">C8J26_2255</name>
</gene>
<protein>
    <recommendedName>
        <fullName evidence="4">Beta-barrel assembly machine subunit BamE</fullName>
    </recommendedName>
</protein>
<dbReference type="PROSITE" id="PS51257">
    <property type="entry name" value="PROKAR_LIPOPROTEIN"/>
    <property type="match status" value="1"/>
</dbReference>
<feature type="signal peptide" evidence="1">
    <location>
        <begin position="1"/>
        <end position="18"/>
    </location>
</feature>
<comment type="caution">
    <text evidence="2">The sequence shown here is derived from an EMBL/GenBank/DDBJ whole genome shotgun (WGS) entry which is preliminary data.</text>
</comment>
<proteinExistence type="predicted"/>
<keyword evidence="1" id="KW-0732">Signal</keyword>
<name>A0A2T5GMK1_9SPHN</name>
<dbReference type="EMBL" id="QAOG01000003">
    <property type="protein sequence ID" value="PTQ60543.1"/>
    <property type="molecule type" value="Genomic_DNA"/>
</dbReference>
<dbReference type="Proteomes" id="UP000244189">
    <property type="component" value="Unassembled WGS sequence"/>
</dbReference>
<evidence type="ECO:0000313" key="3">
    <source>
        <dbReference type="Proteomes" id="UP000244189"/>
    </source>
</evidence>
<reference evidence="2 3" key="1">
    <citation type="submission" date="2018-04" db="EMBL/GenBank/DDBJ databases">
        <title>Genomic Encyclopedia of Type Strains, Phase III (KMG-III): the genomes of soil and plant-associated and newly described type strains.</title>
        <authorList>
            <person name="Whitman W."/>
        </authorList>
    </citation>
    <scope>NUCLEOTIDE SEQUENCE [LARGE SCALE GENOMIC DNA]</scope>
    <source>
        <strain evidence="2 3">MA101b</strain>
    </source>
</reference>
<evidence type="ECO:0000256" key="1">
    <source>
        <dbReference type="SAM" id="SignalP"/>
    </source>
</evidence>
<evidence type="ECO:0008006" key="4">
    <source>
        <dbReference type="Google" id="ProtNLM"/>
    </source>
</evidence>